<accession>A0ABX2T715</accession>
<comment type="catalytic activity">
    <reaction evidence="1">
        <text>a 1,2-diacyl-sn-glycero-3-phosphocholine + H2O = a 1,2-diacyl-sn-glycero-3-phosphate + choline + H(+)</text>
        <dbReference type="Rhea" id="RHEA:14445"/>
        <dbReference type="ChEBI" id="CHEBI:15354"/>
        <dbReference type="ChEBI" id="CHEBI:15377"/>
        <dbReference type="ChEBI" id="CHEBI:15378"/>
        <dbReference type="ChEBI" id="CHEBI:57643"/>
        <dbReference type="ChEBI" id="CHEBI:58608"/>
        <dbReference type="EC" id="3.1.4.4"/>
    </reaction>
</comment>
<feature type="transmembrane region" description="Helical" evidence="11">
    <location>
        <begin position="501"/>
        <end position="521"/>
    </location>
</feature>
<evidence type="ECO:0000256" key="8">
    <source>
        <dbReference type="ARBA" id="ARBA00023098"/>
    </source>
</evidence>
<evidence type="ECO:0000259" key="12">
    <source>
        <dbReference type="PROSITE" id="PS50035"/>
    </source>
</evidence>
<dbReference type="Gene3D" id="3.30.870.10">
    <property type="entry name" value="Endonuclease Chain A"/>
    <property type="match status" value="2"/>
</dbReference>
<dbReference type="Pfam" id="PF13091">
    <property type="entry name" value="PLDc_2"/>
    <property type="match status" value="1"/>
</dbReference>
<keyword evidence="11" id="KW-0812">Transmembrane</keyword>
<dbReference type="Pfam" id="PF00614">
    <property type="entry name" value="PLDc"/>
    <property type="match status" value="1"/>
</dbReference>
<dbReference type="SUPFAM" id="SSF56024">
    <property type="entry name" value="Phospholipase D/nuclease"/>
    <property type="match status" value="2"/>
</dbReference>
<sequence>MTLLAPAPDLAAAPKPDGLLLPGRNCWRMEHAHRIGVVIDAADYFRLAKEAMRRARHSIYLTAWDMDGRIRLRPQDRHPGRPDQLDRFLTWLAARRPGLRIHVLKWDYAELFDVMRQTPPMWLRNLLTSRRLQYRLDGDHPPDACHHQKILVIDDALAFCGGIDLTANRWDTRAHRAHEPHRRQPDGKPYEPFHDLMMAVDGDAARALGELARERWRRATGEVLAPPPPARRDPWPPGLTPLLRDRPVAIARTEPEWNGRPAVNEVEALHRDAIAAARRTIYMESQYFTSAAIADALKARLEEPDGPEIVVVNPIRTPSWLESEVMTAARHRLAETLRAADRHGRFRILAAVTDGGACITIHAKVMIVDDRILRIGSANLSNRSMGLDTECDMAVEAGGHEPEARAAIARVRNDLLAEHLGSSVAEVAATLEATGGSMIRAIERLERPDGRRLLPLTDPEPSPLGATMMDVDLFDPERTGGREGATVGVPSQIPRRRGVQALLATLVALAGILVLWHYGGLGEWAAVEPVADALRHLRDHPLGPLLLIGLYVIGGLVMFPLLVLVGVTAVLFGPVTGFLTAMAGALASASVLFWIGRGIGRAPAERLGGRLVRRISHGIARRGAFAVAMARAVPVAPFSVVNLAAGASRIRFGDYLAGTAVGLAPGTLAFSLIGHQLERTLVDPTAPDVALLVAAAGAAIALGWGAGWLMGRLRHRRAGDTTAASTTAASTTAASTTTEGPEDP</sequence>
<feature type="region of interest" description="Disordered" evidence="10">
    <location>
        <begin position="720"/>
        <end position="744"/>
    </location>
</feature>
<comment type="subcellular location">
    <subcellularLocation>
        <location evidence="3">Secreted</location>
    </subcellularLocation>
</comment>
<name>A0ABX2T715_9PROT</name>
<dbReference type="RefSeq" id="WP_180281887.1">
    <property type="nucleotide sequence ID" value="NZ_JABFDB010000006.1"/>
</dbReference>
<keyword evidence="5" id="KW-0964">Secreted</keyword>
<keyword evidence="7" id="KW-0378">Hydrolase</keyword>
<comment type="function">
    <text evidence="2">Could be a virulence factor.</text>
</comment>
<dbReference type="PROSITE" id="PS50035">
    <property type="entry name" value="PLD"/>
    <property type="match status" value="2"/>
</dbReference>
<keyword evidence="11" id="KW-0472">Membrane</keyword>
<dbReference type="EMBL" id="JABFDB010000006">
    <property type="protein sequence ID" value="NYZ20115.1"/>
    <property type="molecule type" value="Genomic_DNA"/>
</dbReference>
<dbReference type="InterPro" id="IPR025202">
    <property type="entry name" value="PLD-like_dom"/>
</dbReference>
<evidence type="ECO:0000256" key="2">
    <source>
        <dbReference type="ARBA" id="ARBA00003145"/>
    </source>
</evidence>
<keyword evidence="11" id="KW-1133">Transmembrane helix</keyword>
<dbReference type="InterPro" id="IPR015679">
    <property type="entry name" value="PLipase_D_fam"/>
</dbReference>
<dbReference type="InterPro" id="IPR032816">
    <property type="entry name" value="VTT_dom"/>
</dbReference>
<keyword evidence="8" id="KW-0443">Lipid metabolism</keyword>
<comment type="caution">
    <text evidence="13">The sequence shown here is derived from an EMBL/GenBank/DDBJ whole genome shotgun (WGS) entry which is preliminary data.</text>
</comment>
<proteinExistence type="predicted"/>
<feature type="domain" description="PLD phosphodiesterase" evidence="12">
    <location>
        <begin position="142"/>
        <end position="169"/>
    </location>
</feature>
<evidence type="ECO:0000256" key="10">
    <source>
        <dbReference type="SAM" id="MobiDB-lite"/>
    </source>
</evidence>
<protein>
    <recommendedName>
        <fullName evidence="4">Phospholipase D</fullName>
    </recommendedName>
    <alternativeName>
        <fullName evidence="9">Choline phosphatase</fullName>
    </alternativeName>
</protein>
<evidence type="ECO:0000313" key="14">
    <source>
        <dbReference type="Proteomes" id="UP000584642"/>
    </source>
</evidence>
<dbReference type="Pfam" id="PF09335">
    <property type="entry name" value="VTT_dom"/>
    <property type="match status" value="1"/>
</dbReference>
<feature type="domain" description="PLD phosphodiesterase" evidence="12">
    <location>
        <begin position="357"/>
        <end position="384"/>
    </location>
</feature>
<dbReference type="CDD" id="cd09140">
    <property type="entry name" value="PLDc_vPLD1_2_like_bac_1"/>
    <property type="match status" value="1"/>
</dbReference>
<dbReference type="PANTHER" id="PTHR18896:SF76">
    <property type="entry name" value="PHOSPHOLIPASE"/>
    <property type="match status" value="1"/>
</dbReference>
<feature type="transmembrane region" description="Helical" evidence="11">
    <location>
        <begin position="655"/>
        <end position="677"/>
    </location>
</feature>
<evidence type="ECO:0000256" key="1">
    <source>
        <dbReference type="ARBA" id="ARBA00000798"/>
    </source>
</evidence>
<keyword evidence="6" id="KW-0677">Repeat</keyword>
<evidence type="ECO:0000256" key="3">
    <source>
        <dbReference type="ARBA" id="ARBA00004613"/>
    </source>
</evidence>
<evidence type="ECO:0000256" key="9">
    <source>
        <dbReference type="ARBA" id="ARBA00029594"/>
    </source>
</evidence>
<evidence type="ECO:0000256" key="4">
    <source>
        <dbReference type="ARBA" id="ARBA00018392"/>
    </source>
</evidence>
<gene>
    <name evidence="13" type="ORF">HND93_10350</name>
</gene>
<dbReference type="Proteomes" id="UP000584642">
    <property type="component" value="Unassembled WGS sequence"/>
</dbReference>
<organism evidence="13 14">
    <name type="scientific">Azospirillum oleiclasticum</name>
    <dbReference type="NCBI Taxonomy" id="2735135"/>
    <lineage>
        <taxon>Bacteria</taxon>
        <taxon>Pseudomonadati</taxon>
        <taxon>Pseudomonadota</taxon>
        <taxon>Alphaproteobacteria</taxon>
        <taxon>Rhodospirillales</taxon>
        <taxon>Azospirillaceae</taxon>
        <taxon>Azospirillum</taxon>
    </lineage>
</organism>
<dbReference type="SMART" id="SM00155">
    <property type="entry name" value="PLDc"/>
    <property type="match status" value="2"/>
</dbReference>
<dbReference type="PANTHER" id="PTHR18896">
    <property type="entry name" value="PHOSPHOLIPASE D"/>
    <property type="match status" value="1"/>
</dbReference>
<evidence type="ECO:0000256" key="11">
    <source>
        <dbReference type="SAM" id="Phobius"/>
    </source>
</evidence>
<evidence type="ECO:0000256" key="5">
    <source>
        <dbReference type="ARBA" id="ARBA00022525"/>
    </source>
</evidence>
<feature type="transmembrane region" description="Helical" evidence="11">
    <location>
        <begin position="542"/>
        <end position="572"/>
    </location>
</feature>
<dbReference type="InterPro" id="IPR001736">
    <property type="entry name" value="PLipase_D/transphosphatidylase"/>
</dbReference>
<feature type="compositionally biased region" description="Low complexity" evidence="10">
    <location>
        <begin position="721"/>
        <end position="738"/>
    </location>
</feature>
<feature type="transmembrane region" description="Helical" evidence="11">
    <location>
        <begin position="689"/>
        <end position="709"/>
    </location>
</feature>
<feature type="transmembrane region" description="Helical" evidence="11">
    <location>
        <begin position="578"/>
        <end position="596"/>
    </location>
</feature>
<evidence type="ECO:0000256" key="6">
    <source>
        <dbReference type="ARBA" id="ARBA00022737"/>
    </source>
</evidence>
<dbReference type="CDD" id="cd09143">
    <property type="entry name" value="PLDc_vPLD1_2_like_bac_2"/>
    <property type="match status" value="1"/>
</dbReference>
<evidence type="ECO:0000313" key="13">
    <source>
        <dbReference type="EMBL" id="NYZ20115.1"/>
    </source>
</evidence>
<reference evidence="13 14" key="1">
    <citation type="submission" date="2020-05" db="EMBL/GenBank/DDBJ databases">
        <title>Azospirillum oleiclasticum sp. nov, a nitrogen-fixing and heavy crude oil-emulsifying bacterium isolated from the crude oil of Yumen Oilfield.</title>
        <authorList>
            <person name="Wu D."/>
            <person name="Cai M."/>
            <person name="Zhang X."/>
        </authorList>
    </citation>
    <scope>NUCLEOTIDE SEQUENCE [LARGE SCALE GENOMIC DNA]</scope>
    <source>
        <strain evidence="13 14">ROY-1-1-2</strain>
    </source>
</reference>
<keyword evidence="14" id="KW-1185">Reference proteome</keyword>
<evidence type="ECO:0000256" key="7">
    <source>
        <dbReference type="ARBA" id="ARBA00022801"/>
    </source>
</evidence>